<evidence type="ECO:0000313" key="1">
    <source>
        <dbReference type="EMBL" id="MEQ2284266.1"/>
    </source>
</evidence>
<keyword evidence="2" id="KW-1185">Reference proteome</keyword>
<comment type="caution">
    <text evidence="1">The sequence shown here is derived from an EMBL/GenBank/DDBJ whole genome shotgun (WGS) entry which is preliminary data.</text>
</comment>
<sequence length="67" mass="7291">MKAYCCWQEWSPGGVVSSWMEGPCFQKSSSLFSTVTTLLLVQRHPTTSSLFNLVSPGSSSSESKEGN</sequence>
<proteinExistence type="predicted"/>
<dbReference type="Proteomes" id="UP001469553">
    <property type="component" value="Unassembled WGS sequence"/>
</dbReference>
<protein>
    <submittedName>
        <fullName evidence="1">Uncharacterized protein</fullName>
    </submittedName>
</protein>
<dbReference type="EMBL" id="JAHRIP010011025">
    <property type="protein sequence ID" value="MEQ2284266.1"/>
    <property type="molecule type" value="Genomic_DNA"/>
</dbReference>
<evidence type="ECO:0000313" key="2">
    <source>
        <dbReference type="Proteomes" id="UP001469553"/>
    </source>
</evidence>
<organism evidence="1 2">
    <name type="scientific">Ameca splendens</name>
    <dbReference type="NCBI Taxonomy" id="208324"/>
    <lineage>
        <taxon>Eukaryota</taxon>
        <taxon>Metazoa</taxon>
        <taxon>Chordata</taxon>
        <taxon>Craniata</taxon>
        <taxon>Vertebrata</taxon>
        <taxon>Euteleostomi</taxon>
        <taxon>Actinopterygii</taxon>
        <taxon>Neopterygii</taxon>
        <taxon>Teleostei</taxon>
        <taxon>Neoteleostei</taxon>
        <taxon>Acanthomorphata</taxon>
        <taxon>Ovalentaria</taxon>
        <taxon>Atherinomorphae</taxon>
        <taxon>Cyprinodontiformes</taxon>
        <taxon>Goodeidae</taxon>
        <taxon>Ameca</taxon>
    </lineage>
</organism>
<name>A0ABV0XS99_9TELE</name>
<reference evidence="1 2" key="1">
    <citation type="submission" date="2021-06" db="EMBL/GenBank/DDBJ databases">
        <authorList>
            <person name="Palmer J.M."/>
        </authorList>
    </citation>
    <scope>NUCLEOTIDE SEQUENCE [LARGE SCALE GENOMIC DNA]</scope>
    <source>
        <strain evidence="1 2">AS_MEX2019</strain>
        <tissue evidence="1">Muscle</tissue>
    </source>
</reference>
<accession>A0ABV0XS99</accession>
<gene>
    <name evidence="1" type="ORF">AMECASPLE_019801</name>
</gene>